<keyword evidence="3" id="KW-1185">Reference proteome</keyword>
<reference evidence="2 3" key="1">
    <citation type="journal article" date="2019" name="Sci. Rep.">
        <title>Orb-weaving spider Araneus ventricosus genome elucidates the spidroin gene catalogue.</title>
        <authorList>
            <person name="Kono N."/>
            <person name="Nakamura H."/>
            <person name="Ohtoshi R."/>
            <person name="Moran D.A.P."/>
            <person name="Shinohara A."/>
            <person name="Yoshida Y."/>
            <person name="Fujiwara M."/>
            <person name="Mori M."/>
            <person name="Tomita M."/>
            <person name="Arakawa K."/>
        </authorList>
    </citation>
    <scope>NUCLEOTIDE SEQUENCE [LARGE SCALE GENOMIC DNA]</scope>
</reference>
<gene>
    <name evidence="2" type="ORF">AVEN_146725_1</name>
</gene>
<sequence length="115" mass="12741">MTRTTPELAPLSKLPRHTNGRIAGLPQSDLMCNRPLYTADLSGIGSEPPAPKPRPTTSHRGLPDITRSSNLRQRAFAYGAVPTTPSAVQMRLEFAHYYRWLFPPSPNSLKQEACL</sequence>
<proteinExistence type="predicted"/>
<dbReference type="AlphaFoldDB" id="A0A4Y2UYC4"/>
<evidence type="ECO:0000313" key="2">
    <source>
        <dbReference type="EMBL" id="GBO17124.1"/>
    </source>
</evidence>
<evidence type="ECO:0000313" key="3">
    <source>
        <dbReference type="Proteomes" id="UP000499080"/>
    </source>
</evidence>
<evidence type="ECO:0000256" key="1">
    <source>
        <dbReference type="SAM" id="MobiDB-lite"/>
    </source>
</evidence>
<organism evidence="2 3">
    <name type="scientific">Araneus ventricosus</name>
    <name type="common">Orbweaver spider</name>
    <name type="synonym">Epeira ventricosa</name>
    <dbReference type="NCBI Taxonomy" id="182803"/>
    <lineage>
        <taxon>Eukaryota</taxon>
        <taxon>Metazoa</taxon>
        <taxon>Ecdysozoa</taxon>
        <taxon>Arthropoda</taxon>
        <taxon>Chelicerata</taxon>
        <taxon>Arachnida</taxon>
        <taxon>Araneae</taxon>
        <taxon>Araneomorphae</taxon>
        <taxon>Entelegynae</taxon>
        <taxon>Araneoidea</taxon>
        <taxon>Araneidae</taxon>
        <taxon>Araneus</taxon>
    </lineage>
</organism>
<feature type="region of interest" description="Disordered" evidence="1">
    <location>
        <begin position="40"/>
        <end position="66"/>
    </location>
</feature>
<protein>
    <submittedName>
        <fullName evidence="2">Uncharacterized protein</fullName>
    </submittedName>
</protein>
<feature type="region of interest" description="Disordered" evidence="1">
    <location>
        <begin position="1"/>
        <end position="28"/>
    </location>
</feature>
<dbReference type="EMBL" id="BGPR01040924">
    <property type="protein sequence ID" value="GBO17124.1"/>
    <property type="molecule type" value="Genomic_DNA"/>
</dbReference>
<dbReference type="Proteomes" id="UP000499080">
    <property type="component" value="Unassembled WGS sequence"/>
</dbReference>
<comment type="caution">
    <text evidence="2">The sequence shown here is derived from an EMBL/GenBank/DDBJ whole genome shotgun (WGS) entry which is preliminary data.</text>
</comment>
<accession>A0A4Y2UYC4</accession>
<name>A0A4Y2UYC4_ARAVE</name>